<dbReference type="InterPro" id="IPR000626">
    <property type="entry name" value="Ubiquitin-like_dom"/>
</dbReference>
<dbReference type="eggNOG" id="KOG1872">
    <property type="taxonomic scope" value="Eukaryota"/>
</dbReference>
<reference evidence="3" key="1">
    <citation type="submission" date="2003-08" db="EMBL/GenBank/DDBJ databases">
        <authorList>
            <person name="Birren B."/>
            <person name="Nusbaum C."/>
            <person name="Abebe A."/>
            <person name="Abouelleil A."/>
            <person name="Adekoya E."/>
            <person name="Ait-zahra M."/>
            <person name="Allen N."/>
            <person name="Allen T."/>
            <person name="An P."/>
            <person name="Anderson M."/>
            <person name="Anderson S."/>
            <person name="Arachchi H."/>
            <person name="Armbruster J."/>
            <person name="Bachantsang P."/>
            <person name="Baldwin J."/>
            <person name="Barry A."/>
            <person name="Bayul T."/>
            <person name="Blitshsteyn B."/>
            <person name="Bloom T."/>
            <person name="Blye J."/>
            <person name="Boguslavskiy L."/>
            <person name="Borowsky M."/>
            <person name="Boukhgalter B."/>
            <person name="Brunache A."/>
            <person name="Butler J."/>
            <person name="Calixte N."/>
            <person name="Calvo S."/>
            <person name="Camarata J."/>
            <person name="Campo K."/>
            <person name="Chang J."/>
            <person name="Cheshatsang Y."/>
            <person name="Citroen M."/>
            <person name="Collymore A."/>
            <person name="Considine T."/>
            <person name="Cook A."/>
            <person name="Cooke P."/>
            <person name="Corum B."/>
            <person name="Cuomo C."/>
            <person name="David R."/>
            <person name="Dawoe T."/>
            <person name="Degray S."/>
            <person name="Dodge S."/>
            <person name="Dooley K."/>
            <person name="Dorje P."/>
            <person name="Dorjee K."/>
            <person name="Dorris L."/>
            <person name="Duffey N."/>
            <person name="Dupes A."/>
            <person name="Elkins T."/>
            <person name="Engels R."/>
            <person name="Erickson J."/>
            <person name="Farina A."/>
            <person name="Faro S."/>
            <person name="Ferreira P."/>
            <person name="Fischer H."/>
            <person name="Fitzgerald M."/>
            <person name="Foley K."/>
            <person name="Gage D."/>
            <person name="Galagan J."/>
            <person name="Gearin G."/>
            <person name="Gnerre S."/>
            <person name="Gnirke A."/>
            <person name="Goyette A."/>
            <person name="Graham J."/>
            <person name="Grandbois E."/>
            <person name="Gyaltsen K."/>
            <person name="Hafez N."/>
            <person name="Hagopian D."/>
            <person name="Hagos B."/>
            <person name="Hall J."/>
            <person name="Hatcher B."/>
            <person name="Heller A."/>
            <person name="Higgins H."/>
            <person name="Honan T."/>
            <person name="Horn A."/>
            <person name="Houde N."/>
            <person name="Hughes L."/>
            <person name="Hulme W."/>
            <person name="Husby E."/>
            <person name="Iliev I."/>
            <person name="Jaffe D."/>
            <person name="Jones C."/>
            <person name="Kamal M."/>
            <person name="Kamat A."/>
            <person name="Kamvysselis M."/>
            <person name="Karlsson E."/>
            <person name="Kells C."/>
            <person name="Kieu A."/>
            <person name="Kisner P."/>
            <person name="Kodira C."/>
            <person name="Kulbokas E."/>
            <person name="Labutti K."/>
            <person name="Lama D."/>
            <person name="Landers T."/>
            <person name="Leger J."/>
            <person name="Levine S."/>
            <person name="Lewis D."/>
            <person name="Lewis T."/>
            <person name="Lindblad-toh K."/>
            <person name="Liu X."/>
            <person name="Lokyitsang T."/>
            <person name="Lokyitsang Y."/>
            <person name="Lucien O."/>
            <person name="Lui A."/>
            <person name="Ma L.J."/>
            <person name="Mabbitt R."/>
            <person name="Macdonald J."/>
            <person name="Maclean C."/>
            <person name="Major J."/>
            <person name="Manning J."/>
            <person name="Marabella R."/>
            <person name="Maru K."/>
            <person name="Matthews C."/>
            <person name="Mauceli E."/>
            <person name="Mccarthy M."/>
            <person name="Mcdonough S."/>
            <person name="Mcghee T."/>
            <person name="Meldrim J."/>
            <person name="Meneus L."/>
            <person name="Mesirov J."/>
            <person name="Mihalev A."/>
            <person name="Mihova T."/>
            <person name="Mikkelsen T."/>
            <person name="Mlenga V."/>
            <person name="Moru K."/>
            <person name="Mozes J."/>
            <person name="Mulrain L."/>
            <person name="Munson G."/>
            <person name="Naylor J."/>
            <person name="Newes C."/>
            <person name="Nguyen C."/>
            <person name="Nguyen N."/>
            <person name="Nguyen T."/>
            <person name="Nicol R."/>
            <person name="Nielsen C."/>
            <person name="Nizzari M."/>
            <person name="Norbu C."/>
            <person name="Norbu N."/>
            <person name="O'donnell P."/>
            <person name="Okoawo O."/>
            <person name="O'leary S."/>
            <person name="Omotosho B."/>
            <person name="O'neill K."/>
            <person name="Osman S."/>
            <person name="Parker S."/>
            <person name="Perrin D."/>
            <person name="Phunkhang P."/>
            <person name="Piqani B."/>
            <person name="Purcell S."/>
            <person name="Rachupka T."/>
            <person name="Ramasamy U."/>
            <person name="Rameau R."/>
            <person name="Ray V."/>
            <person name="Raymond C."/>
            <person name="Retta R."/>
            <person name="Richardson S."/>
            <person name="Rise C."/>
            <person name="Rodriguez J."/>
            <person name="Rogers J."/>
            <person name="Rogov P."/>
            <person name="Rutman M."/>
            <person name="Schupbach R."/>
            <person name="Seaman C."/>
            <person name="Settipalli S."/>
            <person name="Sharpe T."/>
            <person name="Sheridan J."/>
            <person name="Sherpa N."/>
            <person name="Shi J."/>
            <person name="Smirnov S."/>
            <person name="Smith C."/>
            <person name="Sougnez C."/>
            <person name="Spencer B."/>
            <person name="Stalker J."/>
            <person name="Stange-thomann N."/>
            <person name="Stavropoulos S."/>
            <person name="Stetson K."/>
            <person name="Stone C."/>
            <person name="Stone S."/>
            <person name="Stubbs M."/>
            <person name="Talamas J."/>
            <person name="Tchuinga P."/>
            <person name="Tenzing P."/>
            <person name="Tesfaye S."/>
            <person name="Theodore J."/>
            <person name="Thoulutsang Y."/>
            <person name="Topham K."/>
            <person name="Towey S."/>
            <person name="Tsamla T."/>
            <person name="Tsomo N."/>
            <person name="Vallee D."/>
            <person name="Vassiliev H."/>
            <person name="Venkataraman V."/>
            <person name="Vinson J."/>
            <person name="Vo A."/>
            <person name="Wade C."/>
            <person name="Wang S."/>
            <person name="Wangchuk T."/>
            <person name="Wangdi T."/>
            <person name="Whittaker C."/>
            <person name="Wilkinson J."/>
            <person name="Wu Y."/>
            <person name="Wyman D."/>
            <person name="Yadav S."/>
            <person name="Yang S."/>
            <person name="Yang X."/>
            <person name="Yeager S."/>
            <person name="Yee E."/>
            <person name="Young G."/>
            <person name="Zainoun J."/>
            <person name="Zembeck L."/>
            <person name="Zimmer A."/>
            <person name="Zody M."/>
            <person name="Lander E."/>
        </authorList>
    </citation>
    <scope>NUCLEOTIDE SEQUENCE [LARGE SCALE GENOMIC DNA]</scope>
</reference>
<dbReference type="InterPro" id="IPR029071">
    <property type="entry name" value="Ubiquitin-like_domsf"/>
</dbReference>
<dbReference type="Proteomes" id="UP000007875">
    <property type="component" value="Unassembled WGS sequence"/>
</dbReference>
<dbReference type="InParanoid" id="H2YJ85"/>
<organism evidence="2 3">
    <name type="scientific">Ciona savignyi</name>
    <name type="common">Pacific transparent sea squirt</name>
    <dbReference type="NCBI Taxonomy" id="51511"/>
    <lineage>
        <taxon>Eukaryota</taxon>
        <taxon>Metazoa</taxon>
        <taxon>Chordata</taxon>
        <taxon>Tunicata</taxon>
        <taxon>Ascidiacea</taxon>
        <taxon>Phlebobranchia</taxon>
        <taxon>Cionidae</taxon>
        <taxon>Ciona</taxon>
    </lineage>
</organism>
<dbReference type="OMA" id="SEPIKEH"/>
<reference evidence="2" key="2">
    <citation type="submission" date="2025-08" db="UniProtKB">
        <authorList>
            <consortium name="Ensembl"/>
        </authorList>
    </citation>
    <scope>IDENTIFICATION</scope>
</reference>
<dbReference type="Pfam" id="PF00240">
    <property type="entry name" value="ubiquitin"/>
    <property type="match status" value="1"/>
</dbReference>
<dbReference type="CDD" id="cd17047">
    <property type="entry name" value="Ubl_UBFD1"/>
    <property type="match status" value="1"/>
</dbReference>
<dbReference type="Gene3D" id="3.10.20.90">
    <property type="entry name" value="Phosphatidylinositol 3-kinase Catalytic Subunit, Chain A, domain 1"/>
    <property type="match status" value="1"/>
</dbReference>
<name>H2YJ85_CIOSA</name>
<dbReference type="Pfam" id="PF25343">
    <property type="entry name" value="PH_UBFD1_C"/>
    <property type="match status" value="1"/>
</dbReference>
<dbReference type="GO" id="GO:0003723">
    <property type="term" value="F:RNA binding"/>
    <property type="evidence" value="ECO:0007669"/>
    <property type="project" value="TreeGrafter"/>
</dbReference>
<evidence type="ECO:0000259" key="1">
    <source>
        <dbReference type="PROSITE" id="PS50053"/>
    </source>
</evidence>
<dbReference type="GeneTree" id="ENSGT00390000012857"/>
<accession>H2YJ85</accession>
<protein>
    <recommendedName>
        <fullName evidence="1">Ubiquitin-like domain-containing protein</fullName>
    </recommendedName>
</protein>
<evidence type="ECO:0000313" key="3">
    <source>
        <dbReference type="Proteomes" id="UP000007875"/>
    </source>
</evidence>
<dbReference type="AlphaFoldDB" id="H2YJ85"/>
<keyword evidence="3" id="KW-1185">Reference proteome</keyword>
<proteinExistence type="predicted"/>
<dbReference type="Ensembl" id="ENSCSAVT00000005456.1">
    <property type="protein sequence ID" value="ENSCSAVP00000005384.1"/>
    <property type="gene ID" value="ENSCSAVG00000003220.1"/>
</dbReference>
<dbReference type="STRING" id="51511.ENSCSAVP00000005384"/>
<dbReference type="FunCoup" id="H2YJ85">
    <property type="interactions" value="87"/>
</dbReference>
<feature type="domain" description="Ubiquitin-like" evidence="1">
    <location>
        <begin position="16"/>
        <end position="87"/>
    </location>
</feature>
<dbReference type="GO" id="GO:0045296">
    <property type="term" value="F:cadherin binding"/>
    <property type="evidence" value="ECO:0007669"/>
    <property type="project" value="TreeGrafter"/>
</dbReference>
<dbReference type="HOGENOM" id="CLU_079085_1_0_1"/>
<dbReference type="SUPFAM" id="SSF54236">
    <property type="entry name" value="Ubiquitin-like"/>
    <property type="match status" value="1"/>
</dbReference>
<reference evidence="2" key="3">
    <citation type="submission" date="2025-09" db="UniProtKB">
        <authorList>
            <consortium name="Ensembl"/>
        </authorList>
    </citation>
    <scope>IDENTIFICATION</scope>
</reference>
<dbReference type="InterPro" id="IPR039120">
    <property type="entry name" value="UBFD1"/>
</dbReference>
<dbReference type="SMART" id="SM00213">
    <property type="entry name" value="UBQ"/>
    <property type="match status" value="1"/>
</dbReference>
<evidence type="ECO:0000313" key="2">
    <source>
        <dbReference type="Ensembl" id="ENSCSAVP00000005384.1"/>
    </source>
</evidence>
<dbReference type="PANTHER" id="PTHR16470:SF0">
    <property type="entry name" value="UBIQUITIN DOMAIN-CONTAINING PROTEIN UBFD1"/>
    <property type="match status" value="1"/>
</dbReference>
<dbReference type="PANTHER" id="PTHR16470">
    <property type="entry name" value="UBIQUITIN DOMAIN-CONTAINING PROTEIN UBFD1"/>
    <property type="match status" value="1"/>
</dbReference>
<sequence>QDEQESKEEVENVEAEKINFKLMFNKQKLEIAWDPNKTIKTLKTHIQSLTGVGPGMQKLMFKENFVPTDDQTLSEAGIVNGSKLMLVGSKLTDVISVNAKSSTTAFAQEAKSAPKEPLSKQKPHEKVIKHGVPDDAMVAYKNGHENLPIPIHGMVNKHNNKVRLTFKLESDQLWIGTKDRTEKLSMNSIKQVVTEPIAGHEEYHMMALQLGPTEQSRYWIYWVPAQYVRSIKTMILGQWPKF</sequence>
<dbReference type="InterPro" id="IPR057455">
    <property type="entry name" value="UBFD1_C"/>
</dbReference>
<dbReference type="PROSITE" id="PS50053">
    <property type="entry name" value="UBIQUITIN_2"/>
    <property type="match status" value="1"/>
</dbReference>